<feature type="domain" description="Ig-like" evidence="11">
    <location>
        <begin position="294"/>
        <end position="388"/>
    </location>
</feature>
<dbReference type="Gene3D" id="2.60.40.10">
    <property type="entry name" value="Immunoglobulins"/>
    <property type="match status" value="4"/>
</dbReference>
<evidence type="ECO:0000256" key="5">
    <source>
        <dbReference type="ARBA" id="ARBA00022989"/>
    </source>
</evidence>
<dbReference type="InterPro" id="IPR036179">
    <property type="entry name" value="Ig-like_dom_sf"/>
</dbReference>
<dbReference type="AlphaFoldDB" id="A0A3Q2YR63"/>
<dbReference type="Pfam" id="PF07686">
    <property type="entry name" value="V-set"/>
    <property type="match status" value="2"/>
</dbReference>
<evidence type="ECO:0000313" key="13">
    <source>
        <dbReference type="Proteomes" id="UP000264820"/>
    </source>
</evidence>
<dbReference type="Pfam" id="PF00047">
    <property type="entry name" value="ig"/>
    <property type="match status" value="1"/>
</dbReference>
<dbReference type="InterPro" id="IPR007110">
    <property type="entry name" value="Ig-like_dom"/>
</dbReference>
<dbReference type="GO" id="GO:0016020">
    <property type="term" value="C:membrane"/>
    <property type="evidence" value="ECO:0007669"/>
    <property type="project" value="UniProtKB-SubCell"/>
</dbReference>
<keyword evidence="3 10" id="KW-0732">Signal</keyword>
<evidence type="ECO:0000256" key="3">
    <source>
        <dbReference type="ARBA" id="ARBA00022729"/>
    </source>
</evidence>
<keyword evidence="4" id="KW-0677">Repeat</keyword>
<dbReference type="Ensembl" id="ENSHCOT00000006480.1">
    <property type="protein sequence ID" value="ENSHCOP00000020328.1"/>
    <property type="gene ID" value="ENSHCOG00000006293.1"/>
</dbReference>
<dbReference type="GeneID" id="109528516"/>
<organism evidence="12 13">
    <name type="scientific">Hippocampus comes</name>
    <name type="common">Tiger tail seahorse</name>
    <dbReference type="NCBI Taxonomy" id="109280"/>
    <lineage>
        <taxon>Eukaryota</taxon>
        <taxon>Metazoa</taxon>
        <taxon>Chordata</taxon>
        <taxon>Craniata</taxon>
        <taxon>Vertebrata</taxon>
        <taxon>Euteleostomi</taxon>
        <taxon>Actinopterygii</taxon>
        <taxon>Neopterygii</taxon>
        <taxon>Teleostei</taxon>
        <taxon>Neoteleostei</taxon>
        <taxon>Acanthomorphata</taxon>
        <taxon>Syngnathiaria</taxon>
        <taxon>Syngnathiformes</taxon>
        <taxon>Syngnathoidei</taxon>
        <taxon>Syngnathidae</taxon>
        <taxon>Hippocampus</taxon>
    </lineage>
</organism>
<evidence type="ECO:0000256" key="6">
    <source>
        <dbReference type="ARBA" id="ARBA00023136"/>
    </source>
</evidence>
<dbReference type="PANTHER" id="PTHR12207:SF3">
    <property type="entry name" value="PROSTAGLANDIN F2 RECEPTOR NEGATIVE REGULATOR"/>
    <property type="match status" value="1"/>
</dbReference>
<protein>
    <submittedName>
        <fullName evidence="12">Prostaglandin F2 receptor inhibitor</fullName>
    </submittedName>
</protein>
<reference evidence="12" key="1">
    <citation type="submission" date="2025-08" db="UniProtKB">
        <authorList>
            <consortium name="Ensembl"/>
        </authorList>
    </citation>
    <scope>IDENTIFICATION</scope>
</reference>
<evidence type="ECO:0000256" key="1">
    <source>
        <dbReference type="ARBA" id="ARBA00004167"/>
    </source>
</evidence>
<keyword evidence="8" id="KW-0393">Immunoglobulin domain</keyword>
<dbReference type="FunFam" id="2.60.40.10:FF:002026">
    <property type="entry name" value="Prostaglandin F2 receptor inhibitor"/>
    <property type="match status" value="1"/>
</dbReference>
<dbReference type="GeneTree" id="ENSGT00940000158367"/>
<keyword evidence="2 9" id="KW-0812">Transmembrane</keyword>
<dbReference type="InterPro" id="IPR003599">
    <property type="entry name" value="Ig_sub"/>
</dbReference>
<dbReference type="SUPFAM" id="SSF48726">
    <property type="entry name" value="Immunoglobulin"/>
    <property type="match status" value="4"/>
</dbReference>
<dbReference type="RefSeq" id="XP_019746775.1">
    <property type="nucleotide sequence ID" value="XM_019891216.1"/>
</dbReference>
<dbReference type="PROSITE" id="PS51257">
    <property type="entry name" value="PROKAR_LIPOPROTEIN"/>
    <property type="match status" value="1"/>
</dbReference>
<reference evidence="12" key="2">
    <citation type="submission" date="2025-09" db="UniProtKB">
        <authorList>
            <consortium name="Ensembl"/>
        </authorList>
    </citation>
    <scope>IDENTIFICATION</scope>
</reference>
<proteinExistence type="predicted"/>
<sequence length="894" mass="97748">MERKTMKNYVLALLWATFMFGGCLARVVTVSPGPLIRVESQPVSIRCDVNDYMGPREQDFEWMMSREANGQRMKIISTFDASYSHPSLSKRVASGDIAVMRLQDNVVELKIGEAKSQDAGFYWCQTPSTDSVISGNYEAQVQLIVIPKTLKVTPQTPPSVVPEGSDVTLSCNVTRELTQPTYLSVTWLLKKGGTSEEILTFGPQGDVVTGAKYARRYADGAIRLVPGRNGLFELVISRVTTLDEGIYECNGTEWTHENGGKWIQIVGSTKEMGTVAVTPTGQSLSVKASSSSSPPSMNLHLTPGDKLTLICSVAANNLPSLSLEVSWLANGRDVITMERNGVVISNMSASSAQGNHGEANIERTGADEYRLVMRQVSTEDGGTYACRVRAFIEKGGKSSGGGGRWHMAAEKTSSPVTVKVSQIKPSFTLDIETIVHPQMTSEPTELACHVTNITHLPLGGRLGVTWEHTALPGAASEPQATHSVGSIDGYGNLLPGAMYSDRLESGMVSLTKVQPDTFKLRFLRTQEIDMGQYVCAVSAWSINTQDNVVKTAEHQSLPMTLRWDPKRPSLNVVAKRIREASVGGATFEMSCTVATQNLGEAGYSVLIQSQDSLESNVRTIMTFSPDSVMQHGGATDPNRRDSLVLTKSGPTEFRFRLGGVQLSDRGFYWCDITAWTKQQPGQTWTRATSAESNKVKIDFQENGPSFSIAIHSDTSTVYPWQTAKMKCSLRISGSSPKTDHLAYEVRWFFTRLRGGQTTTQVASVDRFGVVRKEFRNSSSDVSIEREDTHSYTLNVHGAHDSDSGEYHCVATPWYLSASTGAWTQAGELTSSKIFLTVRFAVWESLKLPLLYGVSASIGVGLFSLVLGLVCAQCCCRNAAHTPRSRNKLMDLEMD</sequence>
<feature type="domain" description="Ig-like" evidence="11">
    <location>
        <begin position="704"/>
        <end position="829"/>
    </location>
</feature>
<dbReference type="InterPro" id="IPR013106">
    <property type="entry name" value="Ig_V-set"/>
</dbReference>
<evidence type="ECO:0000256" key="2">
    <source>
        <dbReference type="ARBA" id="ARBA00022692"/>
    </source>
</evidence>
<feature type="signal peptide" evidence="10">
    <location>
        <begin position="1"/>
        <end position="25"/>
    </location>
</feature>
<feature type="domain" description="Ig-like" evidence="11">
    <location>
        <begin position="147"/>
        <end position="249"/>
    </location>
</feature>
<dbReference type="OMA" id="MPVSILW"/>
<dbReference type="STRING" id="109280.ENSHCOP00000020328"/>
<evidence type="ECO:0000313" key="12">
    <source>
        <dbReference type="Ensembl" id="ENSHCOP00000020328.1"/>
    </source>
</evidence>
<feature type="domain" description="Ig-like" evidence="11">
    <location>
        <begin position="25"/>
        <end position="134"/>
    </location>
</feature>
<dbReference type="InterPro" id="IPR013783">
    <property type="entry name" value="Ig-like_fold"/>
</dbReference>
<evidence type="ECO:0000256" key="10">
    <source>
        <dbReference type="SAM" id="SignalP"/>
    </source>
</evidence>
<keyword evidence="5 9" id="KW-1133">Transmembrane helix</keyword>
<dbReference type="InterPro" id="IPR013151">
    <property type="entry name" value="Immunoglobulin_dom"/>
</dbReference>
<dbReference type="Proteomes" id="UP000264820">
    <property type="component" value="Unplaced"/>
</dbReference>
<dbReference type="PANTHER" id="PTHR12207">
    <property type="entry name" value="V-SET AND TRANSMEMBRANE DOMAIN-CONTAINING PROTEIN"/>
    <property type="match status" value="1"/>
</dbReference>
<dbReference type="KEGG" id="hcq:109528516"/>
<dbReference type="FunFam" id="2.60.40.10:FF:000191">
    <property type="entry name" value="Immunoglobulin superfamily member 3"/>
    <property type="match status" value="1"/>
</dbReference>
<keyword evidence="6 9" id="KW-0472">Membrane</keyword>
<evidence type="ECO:0000259" key="11">
    <source>
        <dbReference type="PROSITE" id="PS50835"/>
    </source>
</evidence>
<feature type="chain" id="PRO_5018672943" evidence="10">
    <location>
        <begin position="26"/>
        <end position="894"/>
    </location>
</feature>
<dbReference type="PROSITE" id="PS50835">
    <property type="entry name" value="IG_LIKE"/>
    <property type="match status" value="5"/>
</dbReference>
<keyword evidence="7" id="KW-1015">Disulfide bond</keyword>
<dbReference type="OrthoDB" id="9873136at2759"/>
<name>A0A3Q2YR63_HIPCM</name>
<evidence type="ECO:0000256" key="7">
    <source>
        <dbReference type="ARBA" id="ARBA00023157"/>
    </source>
</evidence>
<dbReference type="CTD" id="101884699"/>
<keyword evidence="13" id="KW-1185">Reference proteome</keyword>
<comment type="subcellular location">
    <subcellularLocation>
        <location evidence="1">Membrane</location>
        <topology evidence="1">Single-pass membrane protein</topology>
    </subcellularLocation>
</comment>
<dbReference type="SMART" id="SM00409">
    <property type="entry name" value="IG"/>
    <property type="match status" value="6"/>
</dbReference>
<accession>A0A3Q2YR63</accession>
<feature type="domain" description="Ig-like" evidence="11">
    <location>
        <begin position="425"/>
        <end position="549"/>
    </location>
</feature>
<evidence type="ECO:0000256" key="4">
    <source>
        <dbReference type="ARBA" id="ARBA00022737"/>
    </source>
</evidence>
<feature type="transmembrane region" description="Helical" evidence="9">
    <location>
        <begin position="849"/>
        <end position="875"/>
    </location>
</feature>
<dbReference type="InterPro" id="IPR051102">
    <property type="entry name" value="IgSF_V-set/TM_domain"/>
</dbReference>
<evidence type="ECO:0000256" key="9">
    <source>
        <dbReference type="SAM" id="Phobius"/>
    </source>
</evidence>
<evidence type="ECO:0000256" key="8">
    <source>
        <dbReference type="ARBA" id="ARBA00023319"/>
    </source>
</evidence>